<dbReference type="Proteomes" id="UP000824469">
    <property type="component" value="Unassembled WGS sequence"/>
</dbReference>
<feature type="non-terminal residue" evidence="1">
    <location>
        <position position="1"/>
    </location>
</feature>
<evidence type="ECO:0000313" key="1">
    <source>
        <dbReference type="EMBL" id="KAH9305157.1"/>
    </source>
</evidence>
<proteinExistence type="predicted"/>
<dbReference type="AlphaFoldDB" id="A0AA38FJM4"/>
<comment type="caution">
    <text evidence="1">The sequence shown here is derived from an EMBL/GenBank/DDBJ whole genome shotgun (WGS) entry which is preliminary data.</text>
</comment>
<dbReference type="EMBL" id="JAHRHJ020000008">
    <property type="protein sequence ID" value="KAH9305157.1"/>
    <property type="molecule type" value="Genomic_DNA"/>
</dbReference>
<gene>
    <name evidence="1" type="ORF">KI387_009561</name>
</gene>
<evidence type="ECO:0000313" key="2">
    <source>
        <dbReference type="Proteomes" id="UP000824469"/>
    </source>
</evidence>
<name>A0AA38FJM4_TAXCH</name>
<accession>A0AA38FJM4</accession>
<sequence>KNGSFCPRPHRFMRDNWDPKTRDGHIPLLCAKIRKKKSQTIHRTSRHPGRASLKWPQAVQIGEIEFFVPHGPRDTWDTSTRRLRNVEMLKWPIVKRCKQSGDQRPRRPGQRRDVWDIKTRFCRGRRLAGGSE</sequence>
<feature type="non-terminal residue" evidence="1">
    <location>
        <position position="132"/>
    </location>
</feature>
<keyword evidence="2" id="KW-1185">Reference proteome</keyword>
<protein>
    <submittedName>
        <fullName evidence="1">Uncharacterized protein</fullName>
    </submittedName>
</protein>
<reference evidence="1 2" key="1">
    <citation type="journal article" date="2021" name="Nat. Plants">
        <title>The Taxus genome provides insights into paclitaxel biosynthesis.</title>
        <authorList>
            <person name="Xiong X."/>
            <person name="Gou J."/>
            <person name="Liao Q."/>
            <person name="Li Y."/>
            <person name="Zhou Q."/>
            <person name="Bi G."/>
            <person name="Li C."/>
            <person name="Du R."/>
            <person name="Wang X."/>
            <person name="Sun T."/>
            <person name="Guo L."/>
            <person name="Liang H."/>
            <person name="Lu P."/>
            <person name="Wu Y."/>
            <person name="Zhang Z."/>
            <person name="Ro D.K."/>
            <person name="Shang Y."/>
            <person name="Huang S."/>
            <person name="Yan J."/>
        </authorList>
    </citation>
    <scope>NUCLEOTIDE SEQUENCE [LARGE SCALE GENOMIC DNA]</scope>
    <source>
        <strain evidence="1">Ta-2019</strain>
    </source>
</reference>
<organism evidence="1 2">
    <name type="scientific">Taxus chinensis</name>
    <name type="common">Chinese yew</name>
    <name type="synonym">Taxus wallichiana var. chinensis</name>
    <dbReference type="NCBI Taxonomy" id="29808"/>
    <lineage>
        <taxon>Eukaryota</taxon>
        <taxon>Viridiplantae</taxon>
        <taxon>Streptophyta</taxon>
        <taxon>Embryophyta</taxon>
        <taxon>Tracheophyta</taxon>
        <taxon>Spermatophyta</taxon>
        <taxon>Pinopsida</taxon>
        <taxon>Pinidae</taxon>
        <taxon>Conifers II</taxon>
        <taxon>Cupressales</taxon>
        <taxon>Taxaceae</taxon>
        <taxon>Taxus</taxon>
    </lineage>
</organism>